<accession>A0AC58KHS9</accession>
<protein>
    <submittedName>
        <fullName evidence="2">Usherin</fullName>
    </submittedName>
</protein>
<dbReference type="Proteomes" id="UP001732720">
    <property type="component" value="Chromosome 11"/>
</dbReference>
<evidence type="ECO:0000313" key="2">
    <source>
        <dbReference type="RefSeq" id="XP_073904426.1"/>
    </source>
</evidence>
<name>A0AC58KHS9_CASCN</name>
<evidence type="ECO:0000313" key="1">
    <source>
        <dbReference type="Proteomes" id="UP001732720"/>
    </source>
</evidence>
<organism evidence="1 2">
    <name type="scientific">Castor canadensis</name>
    <name type="common">American beaver</name>
    <dbReference type="NCBI Taxonomy" id="51338"/>
    <lineage>
        <taxon>Eukaryota</taxon>
        <taxon>Metazoa</taxon>
        <taxon>Chordata</taxon>
        <taxon>Craniata</taxon>
        <taxon>Vertebrata</taxon>
        <taxon>Euteleostomi</taxon>
        <taxon>Mammalia</taxon>
        <taxon>Eutheria</taxon>
        <taxon>Euarchontoglires</taxon>
        <taxon>Glires</taxon>
        <taxon>Rodentia</taxon>
        <taxon>Castorimorpha</taxon>
        <taxon>Castoridae</taxon>
        <taxon>Castor</taxon>
    </lineage>
</organism>
<reference evidence="2" key="1">
    <citation type="submission" date="2025-08" db="UniProtKB">
        <authorList>
            <consortium name="RefSeq"/>
        </authorList>
    </citation>
    <scope>IDENTIFICATION</scope>
</reference>
<proteinExistence type="predicted"/>
<dbReference type="RefSeq" id="XP_073904426.1">
    <property type="nucleotide sequence ID" value="XM_074048325.1"/>
</dbReference>
<gene>
    <name evidence="2" type="primary">Ush2a</name>
</gene>
<keyword evidence="1" id="KW-1185">Reference proteome</keyword>
<sequence length="5145" mass="568906">MSRLALSLGFGLFFQVIETLIFACFASLSLAISQGLFPKLENVGAFKNASTVPARAVCGIPGRSTFCHSSEAAENLQLCTQQFCVQDCPYRSSSPTSTTFFSADLRDCITEEHDLHPHSHSNSTAFVFGNNQNCFSSLPSLRLVAAFTLAVWLKPEQDGIMCVIEKTLDGQIVFKLTISEKETMFYYRIVNGLQPPIKVMTLGRFLVKKWIHLSVQVHQTKINFFLNGLEEDNTAFDARTLSGTIADSTYSSIQIGQSINGLEQFAGRMQDFRLYKVALTNREILEVCSGHLPRLHIQSHCHCPSSDPCVHPLAQQYCIPNGAEDTTNNRALWLNPEAHPLSFVNDNDIGTSWVSHVFANITQLNKGMTISVDLENGQYQMFHIIIQFLSPQTIRIQRKEDDLDWDDRQYFARNCSTFGMKNNGGLENPDSVNCLQLPNFTPFSRGNVTFNILTSGPKNLSGYNDFYNTPSLQEFVKATQIRLHFHGQYSITEPAVNHGHRYYAVDEITISGRCQCHGHGDRCDMTSKPCRCLCFQESFTDGLHCDCCLPLYNDKPFHRGDEVHAFNCKPCQCNSHSRSHHYDASVDPFPLEHGKGGGGVYEDCQHNTSGRNCEQCKDYFFRQVGADPSAMDVCRPCDCDKAGTTNRSLLCGQIGGQCNCKRHLPGRQCNHCQNGFYNLQELDPDGCRPCNCNASGTVDGDITCHQNSGQWKCKANVIRLRCDHCNFGFKFLQSLNNDGCEPCQCNLHGSVNKLCSPFSGQCECIKEAKGLQCDTCRENFYGLDITGCKTCDCDTAGSLSGTVCDAKTGQCVCKPNIGGRQCNDCLEGYFYLQQNNSFLCLPCHCDRTGTVNGSLLCDKSTGQCPCKLGIMGLQCNQCEHHRYNVTMGNLQGCQMCECDSLETLPGTICDPISGLCLPNRQWQRCNHCQPGNASGCVPCSCHTAGAINHICNSQTGQCTCKNVSTAGQSCDQCEDHYFGFDPQTGRCQPCNCHLSGALNDTCHLVTGQCFCKQFVSGSKCDTCVPGASHLDANSLFGCSKTPSQQPPLRGQVQSSSAISLFWNPPDSPNAHWLTYSLFRDSHEMYTTEDQYPYNIQHFLDTSLTPHTSYLYYIKTASVHSLTRSIAVIYRTKPGVPEGHLNLSYITPISSDFLTFTWGELSNHFGPIVQYILSCSALDSIQPCVHYEGHETSATIWNLVPFTHYHFSEQACASGGCLHSLPIIVTTAQAPPQKLSLPGILKISPTELHVEWSPPMELNGVIIRYELYMKRVRSTEESQVFQSSGFFGPHPLAVSANETELKPPETTVSIIGLQPYIEHEFRVLAMNMAGNVSSAWKSERTGESAPVFMLLPYVFPLSSHSLNVSWGKPREDVTRGKVIGYNITMISEQSPQQSVPASFSQLLHTAKSQDLSYIVKGLKPYRKYSFIVSLCNSIGCVTSASGAGQTLAAAPAQLRPPVVKEINSTTIHSSWLPPEEVNGPSPQNQLERRELSFPALMAARMKGIHFMGNEYCEFSSTAHPVGRGFAGIKASFQTMVPEGLIVFAVAPGSQEEYFALQLKNGCPSFHFDTQGSSVEVTTTNDHGKQYNDSKWCEIIAIRHEAFGQITVDGQYTGSSSTLNGSTIIGNNTKLFVGGLPQGYTTLRKDLEIIQKGFVGCLKDVYFMKNYNPSVIWEPLDWHSLEEQVNVYNSWEGCLTLLNEGALFPGTGFLELHSNMFHGGMDFEISLKFKTDQLNGLLLFIYNKDGPDFLAIELKSGILSFQLNARLAFIQVDLWLGLSYCNGKWNKVIIKKEGSILSASVNEQKENASKAGAQPLVVNSLIYVGGIPQELWSSYGHLSLEQGFNGYVKDVKFTRGAVVNLASVSSSAVRVNLDGCLSTDSTVNCRGNDSILLYQGKEQSVYESGLQPFAEYLYRVIALHEGGSVYSDWSRRHTSGAGILTGLLPFKNYAVTLTACTLAGCTESSHALNISTPQEAPQEAQPPVANLLPNSLLLSWNPPKQANGIITQYSLYMDGRLIYSGSGENYTVTGLGVFTPHQFILGVCTNVGCTNSSQSTLYTAQQLPEQVDSPILTVLDSRTIYVQWKQPKKSNGILECYVLYILNHTHDFVIWNVIHNSTEPFRDHTLPYLFPGNKYLIKLGVCTGGGCTVSEATQAQTEETIPEGVPAPKACSYLPDSFNISWTEPEYLNGVITSYGLYLDGVLIHNSSELSCHAYGFAPGSLHSMQVLTRTAKGCALGPLVENRTLEAPRGGTINVFVKTEGSRAAHMRWEGPFCPNGHLTYSILVTGIFYADQADNNYTLQSGTKVMHLSEETNLWVPINEPVPFTGYTVLVNASNSQGSLTSNHATLVMPPGAPDGVLPPRLSSATPTSLQVVWSIPARNNAPGSPRYQLQMRPAYSNHTFLELFPNPSASLNYEVRDLQPYTEYEFWLVASNGFGSAHSSWIPFMTAEDKPGPMDPPILLDVKSRMMSITWQCPLKCNGVITHYNLCQHDHLYLRTSGNVTNYTAIHLHPYTAYKFHIEACTSKGCSLSPESQTVWTLPGGPEGIPSPELFSDTPTSVIICWQFPNHPNSLVENFTIQRRVKGKEDITTLVTHPRSHSMRFLDKAPALSPWTKYEYQVQMSTLDGSTNSSAWVEVTTKPSQPAGVQLPVMQVLGSNAAKITWKPLLIPNGDILSYEIRLPDPHITITNVTASALSQIIAPLIPFTNYSITIAACSGSNSYLGGCTEDLLIYVTTHPTLPQEVSPLSVILLSKSYVGNSWQPPSKPNGPNLRYELLRHKTQQPLASNPPEDLNLWHNIYSGTQWFYEDKGLSRFTTYEYKLLVHNSMGFTPSQETTITTLAGLPRRGADLTARVLSLTAIDVRWAQQTFQELQGDVENYTLLWSSATSNEFLKILPDVNFYVIGHLNPNTKYRIFISVYNGVHSINSTVLHITTCDGEPQGMLPPEVVIINSTAVHVIWTSPSNPNGVVTEYSVYVNNKLYKTGMNVPGSFILRRLSPFTIYDIQVEVCTKYACVKSNGTRITTAEDTPSDIPTPLIHGITSRSLQIDWMTPGKPNGIILEYDLLRKTWHSCPKTQKLVENHSNKLCQAVKCQKPENICEHICYSPEAKVCCTGVLYDPQPGYHCCEEKYISSTLNSTGVCGGGQIREVQPSHQCCSGYYATILPGEVRCPDEQHNRVSIGIGDSCCWRMPYFTSGHQICYAGRLHDGYGQQCCGREIVSQDLEHRGGEKEGVFYSHLPGMFCCGQDCVNMSDTICCSASNGESKAHVKKNDPVPVKCCETELVPKSQKCCNGVGYRPLKYVCSDKISTGMMMKETQKCRTPCPASLEATVYCGRCDFSSSSHVCTVIRGPHKSTGKASAEEMCSSSEETVHFGSVNTHSFTDVNLEPYTMYEYKISVRNSYGQGFSETVKAPTKEDVPEGVSPATWTKMDNLKHAIVLNWKKLIQPNGPNISYILLRNGIEHFRGTSLSFLHTKGIQPSQESSYQLQACTAAGCTSSSMVVATTSQGVPESILLPRITALSAEALHLSWSVAEKPNGVMKEYQLWQSGKGLLYTDTSDRRQHTVTGLQPYTNYTFTLAACTSVGCTSSESFLGQTLQAAPQGVWVTPRHIIINSTTVELYWSPPEKANGLISQYQLSRNGSSLFLGGSEEQNFTDKNLETNSRYIYKLEAKTGGGSSLSDDYIVQTPVWTPEEIHSPHNITEIWPYSVFVAWTPPGILIPKIPVEYNSLLAGSMTPLTFSVGHRQSTLLENLAPCTQYEIGIQVCQNGGCGVSSRMSVTTSEATPTDLTFPVLLKALGSSCMEVKCMPSKKPNGVIINYFTFRCPAGMEDDCLLFVWSQGAFEFRDETETLRPFTFCEYQIRVQNSRSSVDSLWSSVQTLEAPPQALPAPWPQATSAHSILLNWRKPESPNGIISQYCVLYQEGRDDLTFNSSTVHAFPVMGTTHEAHLLGLEPFTTYHIAVVAANHAGEVLSPWTLIQTLESSPSGPSKFTVKQKENGWALLLQWVEPMSAEGLIEAYNIFSDRLLEYNGLNHQFLFRHLHPFTLCTLTLEACTRAGCILSAPKPLWTREAPPDSQLAPAVRSVDPTSVVLHWSELVNPNGKIIRYEVIRRCFEGEAGRNGTMQTNEKIVFSEYNIERNTFVHNDTGLQSWKWYDYEICTWNSVGHICSSWNAVRTLQASPEGLFPPEISYGSMNPTELLFSWSPPRQSNGIIQSYSLQRNGRLCPFSFDAATFNYTDNKLLPSSTYSYAVLACTSGGCTSNTPTSITTLEAAPSGVSPPVPWVISANQITVSWSPPSLPNGKITKYLLRCDGKEYLAGQGLSLLVCHLQPSTQYSFSLIACTNGGCSANVIKCAWTMESPPENMNPPTLQVIGPESVEITWKPPRNLNGQIRSYELRRDGNIVYIGLETRYHDFTLSPGVEYGYTVTAINSQGSILSLIVKGGTSPSAPSGMEPPKLHATGPQEILVSWDPPVRTNGDIVSYTLFIHELFERETKNIHLNTTRSSFGTQSFTVKQLEPFHRYDVQIQACTTQGCASSDWTSTQTSEAAPLMQPAPYLEVQMVPEEFQPTVALWWTGPLQPNGEVLYFELYRRQIVTQLGKSNPVLTYDGSSSSFMDSELLPFREYEYQVWAVNSAGKAPSNWTWCRTGPAPPEGLRAPTFQAVSSTQAVINISAPVKPSENISLYRLFSSTSGAQTVLSEGTATQQTLHDLQPFTTYHTGVVACTCFNCCIKGPTAKRRTRAALPSGLSSPVVQTLASRTAFFQWSAPLFPNGVIQSYELQLYVACPSDPTQPCTPDDTETKYTGPEQRASLAGLQPYTTYKLRVVAHNEVGSMSSEWISFITQKEWPQYRVPFSVDSNMSTVRVDWSSSFLPNGQLMEYVLTDGGQRMYSGLDTTLYIPRTPDKTFFFQVTCTTDVGSVKTPLIQYDTSTGFGLLLTTPGEKKGLASKSTEFYSELWFVMLMAMLGLILLAIFLSLILQRKIRREPYIRERPPLVPLPKRVSPLSVYPPGEIHMFDSVADISDVSSNVTLKSYTLHFEGLADTKIPRSGMPVSIQSSQSMSVLRIPSQSQISQSYSQGSLHRSVSQLMDIQDKKVLIDDSLWETIMGHNRGLYVDEEDLMNAIKGFSSVTKEHTTFTDTHL</sequence>